<dbReference type="Proteomes" id="UP000034087">
    <property type="component" value="Unassembled WGS sequence"/>
</dbReference>
<sequence length="623" mass="64592">MNFQFPTFNFQKRGQAALIAVILMLFIMLSAVFGASSVALKEAKVATENTRSRYSFFAAEAGIDDATYRLKRGKNLTSSFVILLNGATANVAVTTSGSTKKIKSAGDYLGINRALSASFSNLTGVEFHYGAQVGEGGIVMDQNSRVEGGGGVPGNVYSNGSATGQSGSTVTGDFIVSTSITEDAAARSVVCNQDQIAGQANPQIDFAQSFTPSESKPLAKVGLYIKKVGSPGDATIRITSDSSGSPAQSALASAALSSGLVGVSYGWVEATFSSPANLTSGLTYWIVLDTGRDANKYYVWCKDSGAGYGSGSPKYSKDWDDDPWTDVSGDLNFKTYLGTGASSIDGIVVYGTAKANTITNSKICGDAYYQTIDSSSLAFLNNPSNPTCPDPLTPGTAFPGSSDPPPQNMPISDSNIQSWKNDAGLGGEITGDCGDNGVLGCAILDNGTLTLGPKKINGNLTLTKKQTLTVTGTLYFTGNLDMNSSSGATIKCDPSFGTNSCVVIFDGWMHISNNAIFQGSGTAGSYILMLTTLAGCNGGEQTSPCTHHNAAIDLHNNAAGAIFYAGDSMANLHNGVGVTELTAYKLSLDNGATITYDQGLANANFSSGPSGGWNIEGWGEVVP</sequence>
<name>A0A0G1KUX1_9BACT</name>
<organism evidence="2 3">
    <name type="scientific">Candidatus Giovannonibacteria bacterium GW2011_GWA1_44_25</name>
    <dbReference type="NCBI Taxonomy" id="1618645"/>
    <lineage>
        <taxon>Bacteria</taxon>
        <taxon>Candidatus Giovannoniibacteriota</taxon>
    </lineage>
</organism>
<evidence type="ECO:0000313" key="3">
    <source>
        <dbReference type="Proteomes" id="UP000034087"/>
    </source>
</evidence>
<evidence type="ECO:0008006" key="4">
    <source>
        <dbReference type="Google" id="ProtNLM"/>
    </source>
</evidence>
<gene>
    <name evidence="2" type="ORF">UW53_C0003G0013</name>
</gene>
<comment type="caution">
    <text evidence="2">The sequence shown here is derived from an EMBL/GenBank/DDBJ whole genome shotgun (WGS) entry which is preliminary data.</text>
</comment>
<feature type="region of interest" description="Disordered" evidence="1">
    <location>
        <begin position="385"/>
        <end position="416"/>
    </location>
</feature>
<accession>A0A0G1KUX1</accession>
<evidence type="ECO:0000256" key="1">
    <source>
        <dbReference type="SAM" id="MobiDB-lite"/>
    </source>
</evidence>
<dbReference type="NCBIfam" id="NF041539">
    <property type="entry name" value="choice_anch_R"/>
    <property type="match status" value="1"/>
</dbReference>
<protein>
    <recommendedName>
        <fullName evidence="4">Type 4 fimbrial biogenesis protein PilX N-terminal domain-containing protein</fullName>
    </recommendedName>
</protein>
<reference evidence="2 3" key="1">
    <citation type="journal article" date="2015" name="Nature">
        <title>rRNA introns, odd ribosomes, and small enigmatic genomes across a large radiation of phyla.</title>
        <authorList>
            <person name="Brown C.T."/>
            <person name="Hug L.A."/>
            <person name="Thomas B.C."/>
            <person name="Sharon I."/>
            <person name="Castelle C.J."/>
            <person name="Singh A."/>
            <person name="Wilkins M.J."/>
            <person name="Williams K.H."/>
            <person name="Banfield J.F."/>
        </authorList>
    </citation>
    <scope>NUCLEOTIDE SEQUENCE [LARGE SCALE GENOMIC DNA]</scope>
</reference>
<proteinExistence type="predicted"/>
<dbReference type="EMBL" id="LCIR01000003">
    <property type="protein sequence ID" value="KKT60102.1"/>
    <property type="molecule type" value="Genomic_DNA"/>
</dbReference>
<evidence type="ECO:0000313" key="2">
    <source>
        <dbReference type="EMBL" id="KKT60102.1"/>
    </source>
</evidence>
<dbReference type="AlphaFoldDB" id="A0A0G1KUX1"/>